<gene>
    <name evidence="6" type="ORF">SAMN05216206_1602</name>
</gene>
<dbReference type="InterPro" id="IPR036388">
    <property type="entry name" value="WH-like_DNA-bd_sf"/>
</dbReference>
<keyword evidence="2" id="KW-0805">Transcription regulation</keyword>
<dbReference type="RefSeq" id="WP_090241125.1">
    <property type="nucleotide sequence ID" value="NZ_CAXBNE010000223.1"/>
</dbReference>
<dbReference type="SUPFAM" id="SSF46785">
    <property type="entry name" value="Winged helix' DNA-binding domain"/>
    <property type="match status" value="1"/>
</dbReference>
<dbReference type="InterPro" id="IPR005119">
    <property type="entry name" value="LysR_subst-bd"/>
</dbReference>
<dbReference type="CDD" id="cd05466">
    <property type="entry name" value="PBP2_LTTR_substrate"/>
    <property type="match status" value="1"/>
</dbReference>
<keyword evidence="3 6" id="KW-0238">DNA-binding</keyword>
<dbReference type="Gene3D" id="1.10.10.10">
    <property type="entry name" value="Winged helix-like DNA-binding domain superfamily/Winged helix DNA-binding domain"/>
    <property type="match status" value="1"/>
</dbReference>
<keyword evidence="7" id="KW-1185">Reference proteome</keyword>
<dbReference type="InterPro" id="IPR036390">
    <property type="entry name" value="WH_DNA-bd_sf"/>
</dbReference>
<dbReference type="InterPro" id="IPR000847">
    <property type="entry name" value="LysR_HTH_N"/>
</dbReference>
<reference evidence="7" key="1">
    <citation type="submission" date="2016-10" db="EMBL/GenBank/DDBJ databases">
        <authorList>
            <person name="Varghese N."/>
            <person name="Submissions S."/>
        </authorList>
    </citation>
    <scope>NUCLEOTIDE SEQUENCE [LARGE SCALE GENOMIC DNA]</scope>
    <source>
        <strain evidence="7">LMG 24016</strain>
    </source>
</reference>
<dbReference type="EMBL" id="FOQL01000001">
    <property type="protein sequence ID" value="SFI13965.1"/>
    <property type="molecule type" value="Genomic_DNA"/>
</dbReference>
<evidence type="ECO:0000313" key="7">
    <source>
        <dbReference type="Proteomes" id="UP000243606"/>
    </source>
</evidence>
<dbReference type="Proteomes" id="UP000243606">
    <property type="component" value="Unassembled WGS sequence"/>
</dbReference>
<dbReference type="GO" id="GO:0000976">
    <property type="term" value="F:transcription cis-regulatory region binding"/>
    <property type="evidence" value="ECO:0007669"/>
    <property type="project" value="TreeGrafter"/>
</dbReference>
<evidence type="ECO:0000313" key="6">
    <source>
        <dbReference type="EMBL" id="SFI13965.1"/>
    </source>
</evidence>
<dbReference type="PRINTS" id="PR00039">
    <property type="entry name" value="HTHLYSR"/>
</dbReference>
<dbReference type="PANTHER" id="PTHR30126">
    <property type="entry name" value="HTH-TYPE TRANSCRIPTIONAL REGULATOR"/>
    <property type="match status" value="1"/>
</dbReference>
<dbReference type="Gene3D" id="3.40.190.10">
    <property type="entry name" value="Periplasmic binding protein-like II"/>
    <property type="match status" value="2"/>
</dbReference>
<organism evidence="6 7">
    <name type="scientific">Pseudomonas guineae</name>
    <dbReference type="NCBI Taxonomy" id="425504"/>
    <lineage>
        <taxon>Bacteria</taxon>
        <taxon>Pseudomonadati</taxon>
        <taxon>Pseudomonadota</taxon>
        <taxon>Gammaproteobacteria</taxon>
        <taxon>Pseudomonadales</taxon>
        <taxon>Pseudomonadaceae</taxon>
        <taxon>Pseudomonas</taxon>
    </lineage>
</organism>
<dbReference type="PROSITE" id="PS50931">
    <property type="entry name" value="HTH_LYSR"/>
    <property type="match status" value="1"/>
</dbReference>
<proteinExistence type="inferred from homology"/>
<feature type="domain" description="HTH lysR-type" evidence="5">
    <location>
        <begin position="1"/>
        <end position="60"/>
    </location>
</feature>
<accession>A0A1I3FRW9</accession>
<dbReference type="Pfam" id="PF03466">
    <property type="entry name" value="LysR_substrate"/>
    <property type="match status" value="1"/>
</dbReference>
<evidence type="ECO:0000259" key="5">
    <source>
        <dbReference type="PROSITE" id="PS50931"/>
    </source>
</evidence>
<dbReference type="PANTHER" id="PTHR30126:SF2">
    <property type="entry name" value="HTH-TYPE TRANSCRIPTIONAL REGULATOR YJIE"/>
    <property type="match status" value="1"/>
</dbReference>
<dbReference type="SUPFAM" id="SSF53850">
    <property type="entry name" value="Periplasmic binding protein-like II"/>
    <property type="match status" value="1"/>
</dbReference>
<evidence type="ECO:0000256" key="3">
    <source>
        <dbReference type="ARBA" id="ARBA00023125"/>
    </source>
</evidence>
<evidence type="ECO:0000256" key="1">
    <source>
        <dbReference type="ARBA" id="ARBA00009437"/>
    </source>
</evidence>
<evidence type="ECO:0000256" key="4">
    <source>
        <dbReference type="ARBA" id="ARBA00023163"/>
    </source>
</evidence>
<sequence length="301" mass="33252">MNLESKWLEDFVTLAATRSFSQAAQKRFVTQPAFSRRIRSLENMLGLTLVDRSCTPVELTESGQLFLVTARSIVEQLGEVVRHLHNVEGQQGEVMQIAAAHSLSLGFFPEWIARLRREGLPLHTRLVATNVGEAVHALRDGACDLILAFYDPDAALQMDPEIFPSLHLGRTEMLPVCAVDQDAQPLFDLDSGQSVPLLAYTAGAFLGRSVNLLLRQRALRSTTVYETAMADSLKSMALQGMGVAWVPRLSVTGELARGELVVCGNAQWQVPLEIRLYRCALVRKASVRLLWRKLETGEVGG</sequence>
<dbReference type="STRING" id="425504.SAMN05216206_1602"/>
<comment type="similarity">
    <text evidence="1">Belongs to the LysR transcriptional regulatory family.</text>
</comment>
<dbReference type="GO" id="GO:0003700">
    <property type="term" value="F:DNA-binding transcription factor activity"/>
    <property type="evidence" value="ECO:0007669"/>
    <property type="project" value="InterPro"/>
</dbReference>
<keyword evidence="4" id="KW-0804">Transcription</keyword>
<dbReference type="AlphaFoldDB" id="A0A1I3FRW9"/>
<name>A0A1I3FRW9_9PSED</name>
<protein>
    <submittedName>
        <fullName evidence="6">DNA-binding transcriptional regulator, LysR family</fullName>
    </submittedName>
</protein>
<dbReference type="Pfam" id="PF00126">
    <property type="entry name" value="HTH_1"/>
    <property type="match status" value="1"/>
</dbReference>
<dbReference type="OrthoDB" id="6971749at2"/>
<evidence type="ECO:0000256" key="2">
    <source>
        <dbReference type="ARBA" id="ARBA00023015"/>
    </source>
</evidence>